<accession>A0ABV5N7Z5</accession>
<organism evidence="1 2">
    <name type="scientific">Streptomyces cinereospinus</name>
    <dbReference type="NCBI Taxonomy" id="285561"/>
    <lineage>
        <taxon>Bacteria</taxon>
        <taxon>Bacillati</taxon>
        <taxon>Actinomycetota</taxon>
        <taxon>Actinomycetes</taxon>
        <taxon>Kitasatosporales</taxon>
        <taxon>Streptomycetaceae</taxon>
        <taxon>Streptomyces</taxon>
    </lineage>
</organism>
<dbReference type="RefSeq" id="WP_381349333.1">
    <property type="nucleotide sequence ID" value="NZ_JBHMCY010000068.1"/>
</dbReference>
<evidence type="ECO:0000313" key="2">
    <source>
        <dbReference type="Proteomes" id="UP001589709"/>
    </source>
</evidence>
<keyword evidence="2" id="KW-1185">Reference proteome</keyword>
<protein>
    <recommendedName>
        <fullName evidence="3">Integrase</fullName>
    </recommendedName>
</protein>
<dbReference type="EMBL" id="JBHMCY010000068">
    <property type="protein sequence ID" value="MFB9466410.1"/>
    <property type="molecule type" value="Genomic_DNA"/>
</dbReference>
<evidence type="ECO:0008006" key="3">
    <source>
        <dbReference type="Google" id="ProtNLM"/>
    </source>
</evidence>
<evidence type="ECO:0000313" key="1">
    <source>
        <dbReference type="EMBL" id="MFB9466410.1"/>
    </source>
</evidence>
<sequence>MMRSYDFGVLPVPEAFQRSLAALYAAKCAPGGGWDSVETSEAHWYLVRPFTEFLASLDDVAPDVDRLTTAHWNAWRLSLPPRPNGYSKYASVAGLLQLDPRLAQPVREAMAKRFAWETGRVQAYGPEEFKEIRIAARRTFRSALLRIRENTDRLTAWRAGATEPSSREWLVGEALDVLARTGDVPLYEWRRVVRRRYRPALGGGSAEHTWKRLFLSRKETAALAVLIASELGLNSTTISELSMPKTLPGTAEAGMPVYRLRLEKRRRAGHRGRFESRNLTDSGADSSGRIISEALEATSHARATLALLGADTERLLAWHQTTEHEGQAYLKAVRAGQFGFGVDEHSGRDWARSVGLSGSPLKRIRKTVNVLHRREPGQNTQDTHDSVYVLPEPQVQQAAVPVIAEGALDAVAAAHRTVFSARLTERSKAGELETATADCADYEHGPFSPPGQTCAASFLLCTACPNARVTPTHHPRLAHLHQALGNLRGVVEPVVWDADWADAHARLADLRDRLGEAVWNAALASVSDTDRDVIDQLLHGVYDL</sequence>
<dbReference type="Proteomes" id="UP001589709">
    <property type="component" value="Unassembled WGS sequence"/>
</dbReference>
<reference evidence="1 2" key="1">
    <citation type="submission" date="2024-09" db="EMBL/GenBank/DDBJ databases">
        <authorList>
            <person name="Sun Q."/>
            <person name="Mori K."/>
        </authorList>
    </citation>
    <scope>NUCLEOTIDE SEQUENCE [LARGE SCALE GENOMIC DNA]</scope>
    <source>
        <strain evidence="1 2">JCM 6917</strain>
    </source>
</reference>
<gene>
    <name evidence="1" type="ORF">ACFF45_27800</name>
</gene>
<comment type="caution">
    <text evidence="1">The sequence shown here is derived from an EMBL/GenBank/DDBJ whole genome shotgun (WGS) entry which is preliminary data.</text>
</comment>
<name>A0ABV5N7Z5_9ACTN</name>
<proteinExistence type="predicted"/>